<dbReference type="SMART" id="SM00086">
    <property type="entry name" value="PAC"/>
    <property type="match status" value="3"/>
</dbReference>
<proteinExistence type="predicted"/>
<dbReference type="InterPro" id="IPR035965">
    <property type="entry name" value="PAS-like_dom_sf"/>
</dbReference>
<dbReference type="OrthoDB" id="230688at2157"/>
<evidence type="ECO:0000256" key="1">
    <source>
        <dbReference type="PROSITE-ProRule" id="PRU00169"/>
    </source>
</evidence>
<dbReference type="SUPFAM" id="SSF52172">
    <property type="entry name" value="CheY-like"/>
    <property type="match status" value="1"/>
</dbReference>
<dbReference type="InterPro" id="IPR003594">
    <property type="entry name" value="HATPase_dom"/>
</dbReference>
<feature type="domain" description="PAS" evidence="4">
    <location>
        <begin position="384"/>
        <end position="454"/>
    </location>
</feature>
<dbReference type="Pfam" id="PF00072">
    <property type="entry name" value="Response_reg"/>
    <property type="match status" value="1"/>
</dbReference>
<dbReference type="InterPro" id="IPR004358">
    <property type="entry name" value="Sig_transdc_His_kin-like_C"/>
</dbReference>
<feature type="domain" description="Response regulatory" evidence="3">
    <location>
        <begin position="10"/>
        <end position="126"/>
    </location>
</feature>
<organism evidence="6 7">
    <name type="scientific">Halomicrobium mukohataei</name>
    <dbReference type="NCBI Taxonomy" id="57705"/>
    <lineage>
        <taxon>Archaea</taxon>
        <taxon>Methanobacteriati</taxon>
        <taxon>Methanobacteriota</taxon>
        <taxon>Stenosarchaea group</taxon>
        <taxon>Halobacteria</taxon>
        <taxon>Halobacteriales</taxon>
        <taxon>Haloarculaceae</taxon>
        <taxon>Halomicrobium</taxon>
    </lineage>
</organism>
<dbReference type="SMART" id="SM00387">
    <property type="entry name" value="HATPase_c"/>
    <property type="match status" value="1"/>
</dbReference>
<dbReference type="NCBIfam" id="TIGR00229">
    <property type="entry name" value="sensory_box"/>
    <property type="match status" value="2"/>
</dbReference>
<reference evidence="6" key="1">
    <citation type="submission" date="2019-12" db="EMBL/GenBank/DDBJ databases">
        <title>Whole-genome sequence of Halomicrobium mukohataei pws1.</title>
        <authorList>
            <person name="Verma D.K."/>
            <person name="Gopal K."/>
            <person name="Prasad E.S."/>
        </authorList>
    </citation>
    <scope>NUCLEOTIDE SEQUENCE</scope>
    <source>
        <strain evidence="6">Pws1</strain>
    </source>
</reference>
<feature type="domain" description="Histidine kinase" evidence="2">
    <location>
        <begin position="512"/>
        <end position="717"/>
    </location>
</feature>
<dbReference type="Pfam" id="PF13426">
    <property type="entry name" value="PAS_9"/>
    <property type="match status" value="1"/>
</dbReference>
<dbReference type="Gene3D" id="3.40.50.2300">
    <property type="match status" value="1"/>
</dbReference>
<dbReference type="PROSITE" id="PS50109">
    <property type="entry name" value="HIS_KIN"/>
    <property type="match status" value="1"/>
</dbReference>
<dbReference type="Pfam" id="PF08448">
    <property type="entry name" value="PAS_4"/>
    <property type="match status" value="2"/>
</dbReference>
<gene>
    <name evidence="6" type="ORF">GOC74_03245</name>
</gene>
<name>A0A847U6M4_9EURY</name>
<dbReference type="EMBL" id="WOYG01000001">
    <property type="protein sequence ID" value="NLV08945.1"/>
    <property type="molecule type" value="Genomic_DNA"/>
</dbReference>
<dbReference type="InterPro" id="IPR001610">
    <property type="entry name" value="PAC"/>
</dbReference>
<dbReference type="PROSITE" id="PS50110">
    <property type="entry name" value="RESPONSE_REGULATORY"/>
    <property type="match status" value="1"/>
</dbReference>
<dbReference type="GO" id="GO:0016772">
    <property type="term" value="F:transferase activity, transferring phosphorus-containing groups"/>
    <property type="evidence" value="ECO:0007669"/>
    <property type="project" value="InterPro"/>
</dbReference>
<evidence type="ECO:0000259" key="2">
    <source>
        <dbReference type="PROSITE" id="PS50109"/>
    </source>
</evidence>
<dbReference type="InterPro" id="IPR052155">
    <property type="entry name" value="Biofilm_reg_signaling"/>
</dbReference>
<evidence type="ECO:0000259" key="3">
    <source>
        <dbReference type="PROSITE" id="PS50110"/>
    </source>
</evidence>
<dbReference type="SMART" id="SM00448">
    <property type="entry name" value="REC"/>
    <property type="match status" value="1"/>
</dbReference>
<evidence type="ECO:0000313" key="6">
    <source>
        <dbReference type="EMBL" id="NLV08945.1"/>
    </source>
</evidence>
<feature type="domain" description="PAS" evidence="4">
    <location>
        <begin position="262"/>
        <end position="308"/>
    </location>
</feature>
<dbReference type="CDD" id="cd00075">
    <property type="entry name" value="HATPase"/>
    <property type="match status" value="1"/>
</dbReference>
<dbReference type="Proteomes" id="UP000608662">
    <property type="component" value="Unassembled WGS sequence"/>
</dbReference>
<dbReference type="PROSITE" id="PS50113">
    <property type="entry name" value="PAC"/>
    <property type="match status" value="2"/>
</dbReference>
<dbReference type="Gene3D" id="3.30.450.20">
    <property type="entry name" value="PAS domain"/>
    <property type="match status" value="3"/>
</dbReference>
<dbReference type="AlphaFoldDB" id="A0A847U6M4"/>
<dbReference type="Gene3D" id="3.30.565.10">
    <property type="entry name" value="Histidine kinase-like ATPase, C-terminal domain"/>
    <property type="match status" value="1"/>
</dbReference>
<evidence type="ECO:0000259" key="5">
    <source>
        <dbReference type="PROSITE" id="PS50113"/>
    </source>
</evidence>
<dbReference type="InterPro" id="IPR013656">
    <property type="entry name" value="PAS_4"/>
</dbReference>
<dbReference type="PANTHER" id="PTHR44757:SF2">
    <property type="entry name" value="BIOFILM ARCHITECTURE MAINTENANCE PROTEIN MBAA"/>
    <property type="match status" value="1"/>
</dbReference>
<protein>
    <submittedName>
        <fullName evidence="6">PAS domain-containing protein</fullName>
    </submittedName>
</protein>
<dbReference type="GO" id="GO:0000160">
    <property type="term" value="P:phosphorelay signal transduction system"/>
    <property type="evidence" value="ECO:0007669"/>
    <property type="project" value="InterPro"/>
</dbReference>
<dbReference type="InterPro" id="IPR000700">
    <property type="entry name" value="PAS-assoc_C"/>
</dbReference>
<comment type="caution">
    <text evidence="6">The sequence shown here is derived from an EMBL/GenBank/DDBJ whole genome shotgun (WGS) entry which is preliminary data.</text>
</comment>
<sequence>MTTHRSERVRVLAVTADPSFASSCERHLGDHDHLTVTTAETVGEAIERLAGDSGVDCIVSDHDLPDTDGLAFLEAVRTQAPMLPFVLFTSEGTEEMASHAISADVTEYLIKGRHDDQWDRLATLVVDAVDYHRSRQDLFDPETRATTLLDAANDMITVVRDGHCEYVNATGLDLLALDDRTQAAGHPIESWLSPPDGGDLAASLATVQSGDQPVEQFETTLTTSEDRELSVEVTATRVHWSDGPATVLVVRDIDDRRADEQMLRQFRRAVEAAGHAIYMTDPDGTITYVNPAFEEMTGYDSDDVLGKTPAVLSSGTMSEEYYEDLWSTITSGDVWEEEIRDRRQSGALYYAHQTIAPLTDDDGEVVSYVAIQNDTTEQRRRESQLRQYEHAIEGASELIAAVDHDYQFLFANESYRQFHGMDPESVTETRLIDLLAPEQFEAVEPYLDRGFEGETVQFRATRTRSGRSDHTFNVQYTPLTDESGTIQGLVATMRDVTEQVEREQQLASLDRLLRHNLHNALNVIRGRAEIIDARASKEVAELAAPIEDAVERLLTQANKEREIVELLTEPPTHATLDLTQIVTDLVAELEAEHADAEIAVDVDDGLQLTTAGEIERAIRELVENAVVHSDRDHPEVSVVGRQTGGSVEITVTDDGPGIPAREREVITEDSSIEPLLHSSGMGLWLVKRIVTAVDGTLQFDDAEPRGSVVTLVVPGGSLAE</sequence>
<dbReference type="CDD" id="cd00130">
    <property type="entry name" value="PAS"/>
    <property type="match status" value="2"/>
</dbReference>
<dbReference type="CDD" id="cd00156">
    <property type="entry name" value="REC"/>
    <property type="match status" value="1"/>
</dbReference>
<dbReference type="PRINTS" id="PR00344">
    <property type="entry name" value="BCTRLSENSOR"/>
</dbReference>
<dbReference type="InterPro" id="IPR036890">
    <property type="entry name" value="HATPase_C_sf"/>
</dbReference>
<evidence type="ECO:0000313" key="7">
    <source>
        <dbReference type="Proteomes" id="UP000608662"/>
    </source>
</evidence>
<dbReference type="SMART" id="SM00091">
    <property type="entry name" value="PAS"/>
    <property type="match status" value="3"/>
</dbReference>
<keyword evidence="1" id="KW-0597">Phosphoprotein</keyword>
<dbReference type="SUPFAM" id="SSF55785">
    <property type="entry name" value="PYP-like sensor domain (PAS domain)"/>
    <property type="match status" value="3"/>
</dbReference>
<accession>A0A847U6M4</accession>
<dbReference type="SUPFAM" id="SSF55874">
    <property type="entry name" value="ATPase domain of HSP90 chaperone/DNA topoisomerase II/histidine kinase"/>
    <property type="match status" value="1"/>
</dbReference>
<dbReference type="PROSITE" id="PS50112">
    <property type="entry name" value="PAS"/>
    <property type="match status" value="2"/>
</dbReference>
<dbReference type="InterPro" id="IPR001789">
    <property type="entry name" value="Sig_transdc_resp-reg_receiver"/>
</dbReference>
<evidence type="ECO:0000259" key="4">
    <source>
        <dbReference type="PROSITE" id="PS50112"/>
    </source>
</evidence>
<dbReference type="Pfam" id="PF02518">
    <property type="entry name" value="HATPase_c"/>
    <property type="match status" value="1"/>
</dbReference>
<feature type="domain" description="PAC" evidence="5">
    <location>
        <begin position="454"/>
        <end position="508"/>
    </location>
</feature>
<dbReference type="InterPro" id="IPR005467">
    <property type="entry name" value="His_kinase_dom"/>
</dbReference>
<dbReference type="InterPro" id="IPR000014">
    <property type="entry name" value="PAS"/>
</dbReference>
<dbReference type="RefSeq" id="WP_170092882.1">
    <property type="nucleotide sequence ID" value="NZ_WOYG01000001.1"/>
</dbReference>
<feature type="modified residue" description="4-aspartylphosphate" evidence="1">
    <location>
        <position position="61"/>
    </location>
</feature>
<feature type="domain" description="PAC" evidence="5">
    <location>
        <begin position="335"/>
        <end position="387"/>
    </location>
</feature>
<dbReference type="PANTHER" id="PTHR44757">
    <property type="entry name" value="DIGUANYLATE CYCLASE DGCP"/>
    <property type="match status" value="1"/>
</dbReference>
<dbReference type="InterPro" id="IPR011006">
    <property type="entry name" value="CheY-like_superfamily"/>
</dbReference>